<feature type="domain" description="Isochorismatase-like" evidence="3">
    <location>
        <begin position="4"/>
        <end position="142"/>
    </location>
</feature>
<name>A0A6N3CFQ6_CLOBU</name>
<dbReference type="InterPro" id="IPR000868">
    <property type="entry name" value="Isochorismatase-like_dom"/>
</dbReference>
<accession>A0A6N3CFQ6</accession>
<protein>
    <submittedName>
        <fullName evidence="4">Streptothricin hydrolase</fullName>
        <ecNumber evidence="4">3.5.2.19</ecNumber>
    </submittedName>
</protein>
<reference evidence="4" key="1">
    <citation type="submission" date="2019-11" db="EMBL/GenBank/DDBJ databases">
        <authorList>
            <person name="Feng L."/>
        </authorList>
    </citation>
    <scope>NUCLEOTIDE SEQUENCE</scope>
    <source>
        <strain evidence="4">CButyricumLFYP62</strain>
    </source>
</reference>
<sequence length="177" mass="20449">MREVLILIDIQNMYFCEGDYKLYEPERAGKKAAEILEKFRMENKPVIHVKHNFKVDGMENGEYLLDFNEFVKPKKKEIIVSKNYPSAFLKTDLKKRLDKLKVDKLIIVGMMTHMCIDTTVRAAQNYGYKVTVIHDACTTKDLKWNGQTIDAQTVHDSIMASLQGTFGEVISCEVFME</sequence>
<dbReference type="EC" id="3.5.2.19" evidence="4"/>
<organism evidence="4">
    <name type="scientific">Clostridium butyricum</name>
    <dbReference type="NCBI Taxonomy" id="1492"/>
    <lineage>
        <taxon>Bacteria</taxon>
        <taxon>Bacillati</taxon>
        <taxon>Bacillota</taxon>
        <taxon>Clostridia</taxon>
        <taxon>Eubacteriales</taxon>
        <taxon>Clostridiaceae</taxon>
        <taxon>Clostridium</taxon>
    </lineage>
</organism>
<dbReference type="CDD" id="cd01014">
    <property type="entry name" value="nicotinamidase_related"/>
    <property type="match status" value="1"/>
</dbReference>
<dbReference type="EMBL" id="CACRTU010000014">
    <property type="protein sequence ID" value="VYU13868.1"/>
    <property type="molecule type" value="Genomic_DNA"/>
</dbReference>
<dbReference type="InterPro" id="IPR050272">
    <property type="entry name" value="Isochorismatase-like_hydrls"/>
</dbReference>
<dbReference type="Pfam" id="PF00857">
    <property type="entry name" value="Isochorismatase"/>
    <property type="match status" value="1"/>
</dbReference>
<dbReference type="PANTHER" id="PTHR43540:SF1">
    <property type="entry name" value="ISOCHORISMATASE HYDROLASE"/>
    <property type="match status" value="1"/>
</dbReference>
<dbReference type="InterPro" id="IPR036380">
    <property type="entry name" value="Isochorismatase-like_sf"/>
</dbReference>
<evidence type="ECO:0000256" key="1">
    <source>
        <dbReference type="ARBA" id="ARBA00006336"/>
    </source>
</evidence>
<dbReference type="PANTHER" id="PTHR43540">
    <property type="entry name" value="PEROXYUREIDOACRYLATE/UREIDOACRYLATE AMIDOHYDROLASE-RELATED"/>
    <property type="match status" value="1"/>
</dbReference>
<dbReference type="Gene3D" id="3.40.50.850">
    <property type="entry name" value="Isochorismatase-like"/>
    <property type="match status" value="1"/>
</dbReference>
<comment type="similarity">
    <text evidence="1">Belongs to the isochorismatase family.</text>
</comment>
<gene>
    <name evidence="4" type="primary">sttH_2</name>
    <name evidence="4" type="ORF">CBLFYP62_01542</name>
</gene>
<dbReference type="RefSeq" id="WP_002581247.1">
    <property type="nucleotide sequence ID" value="NZ_CACRTU010000014.1"/>
</dbReference>
<dbReference type="GO" id="GO:0016787">
    <property type="term" value="F:hydrolase activity"/>
    <property type="evidence" value="ECO:0007669"/>
    <property type="project" value="UniProtKB-KW"/>
</dbReference>
<keyword evidence="2 4" id="KW-0378">Hydrolase</keyword>
<evidence type="ECO:0000256" key="2">
    <source>
        <dbReference type="ARBA" id="ARBA00022801"/>
    </source>
</evidence>
<evidence type="ECO:0000313" key="4">
    <source>
        <dbReference type="EMBL" id="VYU13868.1"/>
    </source>
</evidence>
<dbReference type="SUPFAM" id="SSF52499">
    <property type="entry name" value="Isochorismatase-like hydrolases"/>
    <property type="match status" value="1"/>
</dbReference>
<dbReference type="AlphaFoldDB" id="A0A6N3CFQ6"/>
<evidence type="ECO:0000259" key="3">
    <source>
        <dbReference type="Pfam" id="PF00857"/>
    </source>
</evidence>
<proteinExistence type="inferred from homology"/>